<dbReference type="PANTHER" id="PTHR48041">
    <property type="entry name" value="ABC TRANSPORTER G FAMILY MEMBER 28"/>
    <property type="match status" value="1"/>
</dbReference>
<comment type="caution">
    <text evidence="11">The sequence shown here is derived from an EMBL/GenBank/DDBJ whole genome shotgun (WGS) entry which is preliminary data.</text>
</comment>
<evidence type="ECO:0000256" key="9">
    <source>
        <dbReference type="SAM" id="Phobius"/>
    </source>
</evidence>
<evidence type="ECO:0000256" key="8">
    <source>
        <dbReference type="ARBA" id="ARBA00023136"/>
    </source>
</evidence>
<evidence type="ECO:0000256" key="1">
    <source>
        <dbReference type="ARBA" id="ARBA00004141"/>
    </source>
</evidence>
<reference evidence="11 12" key="1">
    <citation type="submission" date="2024-05" db="EMBL/GenBank/DDBJ databases">
        <title>Genetic variation in Jamaican populations of the coffee berry borer (Hypothenemus hampei).</title>
        <authorList>
            <person name="Errbii M."/>
            <person name="Myrie A."/>
        </authorList>
    </citation>
    <scope>NUCLEOTIDE SEQUENCE [LARGE SCALE GENOMIC DNA]</scope>
    <source>
        <strain evidence="11">JA-Hopewell-2020-01-JO</strain>
        <tissue evidence="11">Whole body</tissue>
    </source>
</reference>
<dbReference type="Pfam" id="PF01061">
    <property type="entry name" value="ABC2_membrane"/>
    <property type="match status" value="1"/>
</dbReference>
<dbReference type="Pfam" id="PF00005">
    <property type="entry name" value="ABC_tran"/>
    <property type="match status" value="1"/>
</dbReference>
<feature type="transmembrane region" description="Helical" evidence="9">
    <location>
        <begin position="414"/>
        <end position="435"/>
    </location>
</feature>
<dbReference type="InterPro" id="IPR050352">
    <property type="entry name" value="ABCG_transporters"/>
</dbReference>
<keyword evidence="6" id="KW-0067">ATP-binding</keyword>
<keyword evidence="12" id="KW-1185">Reference proteome</keyword>
<keyword evidence="5" id="KW-0547">Nucleotide-binding</keyword>
<comment type="similarity">
    <text evidence="2">Belongs to the ABC transporter superfamily. ABCG family. Eye pigment precursor importer (TC 3.A.1.204) subfamily.</text>
</comment>
<dbReference type="SMART" id="SM00382">
    <property type="entry name" value="AAA"/>
    <property type="match status" value="1"/>
</dbReference>
<dbReference type="EMBL" id="JBDJPC010000002">
    <property type="protein sequence ID" value="KAL1512982.1"/>
    <property type="molecule type" value="Genomic_DNA"/>
</dbReference>
<feature type="transmembrane region" description="Helical" evidence="9">
    <location>
        <begin position="507"/>
        <end position="526"/>
    </location>
</feature>
<comment type="subcellular location">
    <subcellularLocation>
        <location evidence="1">Membrane</location>
        <topology evidence="1">Multi-pass membrane protein</topology>
    </subcellularLocation>
</comment>
<feature type="transmembrane region" description="Helical" evidence="9">
    <location>
        <begin position="335"/>
        <end position="353"/>
    </location>
</feature>
<evidence type="ECO:0000256" key="2">
    <source>
        <dbReference type="ARBA" id="ARBA00005814"/>
    </source>
</evidence>
<keyword evidence="3" id="KW-0813">Transport</keyword>
<keyword evidence="7 9" id="KW-1133">Transmembrane helix</keyword>
<gene>
    <name evidence="11" type="ORF">ABEB36_002476</name>
</gene>
<dbReference type="Pfam" id="PF19055">
    <property type="entry name" value="ABC2_membrane_7"/>
    <property type="match status" value="1"/>
</dbReference>
<dbReference type="Proteomes" id="UP001566132">
    <property type="component" value="Unassembled WGS sequence"/>
</dbReference>
<evidence type="ECO:0000256" key="6">
    <source>
        <dbReference type="ARBA" id="ARBA00022840"/>
    </source>
</evidence>
<feature type="transmembrane region" description="Helical" evidence="9">
    <location>
        <begin position="476"/>
        <end position="495"/>
    </location>
</feature>
<dbReference type="PROSITE" id="PS00211">
    <property type="entry name" value="ABC_TRANSPORTER_1"/>
    <property type="match status" value="1"/>
</dbReference>
<evidence type="ECO:0000313" key="11">
    <source>
        <dbReference type="EMBL" id="KAL1512982.1"/>
    </source>
</evidence>
<feature type="transmembrane region" description="Helical" evidence="9">
    <location>
        <begin position="444"/>
        <end position="470"/>
    </location>
</feature>
<proteinExistence type="inferred from homology"/>
<evidence type="ECO:0000259" key="10">
    <source>
        <dbReference type="PROSITE" id="PS50893"/>
    </source>
</evidence>
<dbReference type="InterPro" id="IPR003593">
    <property type="entry name" value="AAA+_ATPase"/>
</dbReference>
<feature type="domain" description="ABC transporter" evidence="10">
    <location>
        <begin position="17"/>
        <end position="249"/>
    </location>
</feature>
<evidence type="ECO:0000256" key="4">
    <source>
        <dbReference type="ARBA" id="ARBA00022692"/>
    </source>
</evidence>
<keyword evidence="4 9" id="KW-0812">Transmembrane</keyword>
<dbReference type="InterPro" id="IPR013525">
    <property type="entry name" value="ABC2_TM"/>
</dbReference>
<evidence type="ECO:0000256" key="7">
    <source>
        <dbReference type="ARBA" id="ARBA00022989"/>
    </source>
</evidence>
<dbReference type="AlphaFoldDB" id="A0ABD1F5V1"/>
<dbReference type="PANTHER" id="PTHR48041:SF91">
    <property type="entry name" value="ABC TRANSPORTER G FAMILY MEMBER 28"/>
    <property type="match status" value="1"/>
</dbReference>
<protein>
    <recommendedName>
        <fullName evidence="10">ABC transporter domain-containing protein</fullName>
    </recommendedName>
</protein>
<evidence type="ECO:0000313" key="12">
    <source>
        <dbReference type="Proteomes" id="UP001566132"/>
    </source>
</evidence>
<dbReference type="GO" id="GO:0005524">
    <property type="term" value="F:ATP binding"/>
    <property type="evidence" value="ECO:0007669"/>
    <property type="project" value="UniProtKB-KW"/>
</dbReference>
<dbReference type="InterPro" id="IPR027417">
    <property type="entry name" value="P-loop_NTPase"/>
</dbReference>
<organism evidence="11 12">
    <name type="scientific">Hypothenemus hampei</name>
    <name type="common">Coffee berry borer</name>
    <dbReference type="NCBI Taxonomy" id="57062"/>
    <lineage>
        <taxon>Eukaryota</taxon>
        <taxon>Metazoa</taxon>
        <taxon>Ecdysozoa</taxon>
        <taxon>Arthropoda</taxon>
        <taxon>Hexapoda</taxon>
        <taxon>Insecta</taxon>
        <taxon>Pterygota</taxon>
        <taxon>Neoptera</taxon>
        <taxon>Endopterygota</taxon>
        <taxon>Coleoptera</taxon>
        <taxon>Polyphaga</taxon>
        <taxon>Cucujiformia</taxon>
        <taxon>Curculionidae</taxon>
        <taxon>Scolytinae</taxon>
        <taxon>Hypothenemus</taxon>
    </lineage>
</organism>
<feature type="transmembrane region" description="Helical" evidence="9">
    <location>
        <begin position="574"/>
        <end position="593"/>
    </location>
</feature>
<dbReference type="SUPFAM" id="SSF52540">
    <property type="entry name" value="P-loop containing nucleoside triphosphate hydrolases"/>
    <property type="match status" value="1"/>
</dbReference>
<dbReference type="InterPro" id="IPR003439">
    <property type="entry name" value="ABC_transporter-like_ATP-bd"/>
</dbReference>
<dbReference type="PROSITE" id="PS50893">
    <property type="entry name" value="ABC_TRANSPORTER_2"/>
    <property type="match status" value="1"/>
</dbReference>
<sequence>MAKFIFSWNNLKYSIKKKGEYLWKRNRNEETIIINDVSGVAFSESVIAIMGVSGCGKTTLLTLLSGQRHGKGVLKINDKIISRKLLRSNSIFLQQNDFFIETLTIYEHIQFMAAMYLQKPFRLRMSIIRELLLNLNLENIKYTKLKCLSSGEKRRVSLAASLLAEPYILFCDEPITGLDSSSAMSVVKMFETIAASGKIVFMTVHQPSSELFQSFDNIILLASNGKVAFQGSKDNAKKFFESQGLYCPAAFNLADFYIKNMIVNSSTDSKRIESMIEVFNRDYVLKLDFANGEYDGVLLRERSSSGNGELKSFFSALGWLIWRVYIDLSRRVKHYFTIFLLIMLTAFIIGLSYSGTNIKDMTAVQSIQGALLLIVSEIIFNQMYQVIYTFPAEIEIFVQEKSLYSALPYFLSKFFSLIPFGILHSFGFLVFYFLLLPFVKGIKLFLSMCLVLFGAALTGSSFGLCLSALFPSVESIHLFIVPLELVCLLLSGLWIRINSVSQLFSIVKYFSPFYVSYESICILYWMDVGKLMDTCPQIESADLSNATYPCFHTGQDVLISYGFETSYDKVLKNGLYMIVLIATYSYIGYIGIVRKRAVYQI</sequence>
<dbReference type="GO" id="GO:0016020">
    <property type="term" value="C:membrane"/>
    <property type="evidence" value="ECO:0007669"/>
    <property type="project" value="UniProtKB-SubCell"/>
</dbReference>
<accession>A0ABD1F5V1</accession>
<name>A0ABD1F5V1_HYPHA</name>
<dbReference type="Gene3D" id="3.40.50.300">
    <property type="entry name" value="P-loop containing nucleotide triphosphate hydrolases"/>
    <property type="match status" value="1"/>
</dbReference>
<dbReference type="InterPro" id="IPR043926">
    <property type="entry name" value="ABCG_dom"/>
</dbReference>
<evidence type="ECO:0000256" key="3">
    <source>
        <dbReference type="ARBA" id="ARBA00022448"/>
    </source>
</evidence>
<keyword evidence="8 9" id="KW-0472">Membrane</keyword>
<dbReference type="InterPro" id="IPR017871">
    <property type="entry name" value="ABC_transporter-like_CS"/>
</dbReference>
<evidence type="ECO:0000256" key="5">
    <source>
        <dbReference type="ARBA" id="ARBA00022741"/>
    </source>
</evidence>